<dbReference type="EMBL" id="CP002048">
    <property type="protein sequence ID" value="ADI02635.1"/>
    <property type="molecule type" value="Genomic_DNA"/>
</dbReference>
<protein>
    <recommendedName>
        <fullName evidence="4">FlgN family protein</fullName>
    </recommendedName>
</protein>
<evidence type="ECO:0008006" key="4">
    <source>
        <dbReference type="Google" id="ProtNLM"/>
    </source>
</evidence>
<evidence type="ECO:0000256" key="1">
    <source>
        <dbReference type="SAM" id="Coils"/>
    </source>
</evidence>
<organism evidence="2 3">
    <name type="scientific">Syntrophothermus lipocalidus (strain DSM 12680 / TGB-C1)</name>
    <dbReference type="NCBI Taxonomy" id="643648"/>
    <lineage>
        <taxon>Bacteria</taxon>
        <taxon>Bacillati</taxon>
        <taxon>Bacillota</taxon>
        <taxon>Clostridia</taxon>
        <taxon>Eubacteriales</taxon>
        <taxon>Syntrophomonadaceae</taxon>
        <taxon>Syntrophothermus</taxon>
    </lineage>
</organism>
<accession>D7CPK0</accession>
<keyword evidence="3" id="KW-1185">Reference proteome</keyword>
<dbReference type="HOGENOM" id="CLU_1739614_0_0_9"/>
<reference evidence="3" key="1">
    <citation type="journal article" date="2010" name="Stand. Genomic Sci.">
        <title>Complete genome sequence of Syntrophothermus lipocalidus type strain (TGB-C1T).</title>
        <authorList>
            <consortium name="US DOE Joint Genome Institute (JGI-PGF)"/>
            <person name="Djao O."/>
            <person name="Zhang X."/>
            <person name="Lucas S."/>
            <person name="Lapidus A."/>
            <person name="Glavina Del Rio T."/>
            <person name="Nolan M."/>
            <person name="Tice H."/>
            <person name="Cheng J."/>
            <person name="Han C."/>
            <person name="Tapia R."/>
            <person name="Goodwin L."/>
            <person name="Pitluck S."/>
            <person name="Liolios K."/>
            <person name="Ivanova N."/>
            <person name="Mavromatis K."/>
            <person name="Mikhailova N."/>
            <person name="Ovchinnikova G."/>
            <person name="Pati A."/>
            <person name="Brambilla E."/>
            <person name="Chen A."/>
            <person name="Palaniappan K."/>
            <person name="Land M."/>
            <person name="Hauser L."/>
            <person name="Chang Y."/>
            <person name="Jeffries C."/>
            <person name="Rohde M."/>
            <person name="Sikorski J."/>
            <person name="Spring S."/>
            <person name="Goker M."/>
            <person name="Detter J."/>
            <person name="Woyke T."/>
            <person name="Bristow J."/>
            <person name="Eisen J."/>
            <person name="Markowitz V."/>
            <person name="Hugenholtz P."/>
            <person name="Kyrpides N."/>
            <person name="Klenk H."/>
        </authorList>
    </citation>
    <scope>NUCLEOTIDE SEQUENCE [LARGE SCALE GENOMIC DNA]</scope>
    <source>
        <strain evidence="3">DSM 12680 / TGB-C1</strain>
    </source>
</reference>
<dbReference type="STRING" id="643648.Slip_1881"/>
<gene>
    <name evidence="2" type="ordered locus">Slip_1881</name>
</gene>
<dbReference type="Gene3D" id="1.20.58.380">
    <property type="entry name" value="Flagellar protein flit"/>
    <property type="match status" value="1"/>
</dbReference>
<dbReference type="KEGG" id="slp:Slip_1881"/>
<dbReference type="Proteomes" id="UP000000378">
    <property type="component" value="Chromosome"/>
</dbReference>
<name>D7CPK0_SYNLT</name>
<proteinExistence type="predicted"/>
<evidence type="ECO:0000313" key="3">
    <source>
        <dbReference type="Proteomes" id="UP000000378"/>
    </source>
</evidence>
<keyword evidence="1" id="KW-0175">Coiled coil</keyword>
<feature type="coiled-coil region" evidence="1">
    <location>
        <begin position="1"/>
        <end position="71"/>
    </location>
</feature>
<dbReference type="AlphaFoldDB" id="D7CPK0"/>
<sequence>MSVLEEVVEKLRREKDIFSEMLQIADRQLQLARGAEDESWLDEFLRLLELRQGLMQEVDQLTKEVEAVRARPGSYEETGEVREKYRTLVDEIKGLIAQIQAKDTTCQEIMQARLKGLEEKLGEVRTSRKANQAYRLPPGTNPAWFIDKKR</sequence>
<reference evidence="2 3" key="2">
    <citation type="journal article" date="2010" name="Stand. Genomic Sci.">
        <title>Complete genome sequence of Syntrophothermus lipocalidus type strain (TGB-C1).</title>
        <authorList>
            <person name="Djao O.D."/>
            <person name="Zhang X."/>
            <person name="Lucas S."/>
            <person name="Lapidus A."/>
            <person name="Del Rio T.G."/>
            <person name="Nolan M."/>
            <person name="Tice H."/>
            <person name="Cheng J.F."/>
            <person name="Han C."/>
            <person name="Tapia R."/>
            <person name="Goodwin L."/>
            <person name="Pitluck S."/>
            <person name="Liolios K."/>
            <person name="Ivanova N."/>
            <person name="Mavromatis K."/>
            <person name="Mikhailova N."/>
            <person name="Ovchinnikova G."/>
            <person name="Pati A."/>
            <person name="Brambilla E."/>
            <person name="Chen A."/>
            <person name="Palaniappan K."/>
            <person name="Land M."/>
            <person name="Hauser L."/>
            <person name="Chang Y.J."/>
            <person name="Jeffries C.D."/>
            <person name="Rohde M."/>
            <person name="Sikorski J."/>
            <person name="Spring S."/>
            <person name="Goker M."/>
            <person name="Detter J.C."/>
            <person name="Woyke T."/>
            <person name="Bristow J."/>
            <person name="Eisen J.A."/>
            <person name="Markowitz V."/>
            <person name="Hugenholtz P."/>
            <person name="Kyrpides N.C."/>
            <person name="Klenk H.P."/>
        </authorList>
    </citation>
    <scope>NUCLEOTIDE SEQUENCE [LARGE SCALE GENOMIC DNA]</scope>
    <source>
        <strain evidence="3">DSM 12680 / TGB-C1</strain>
    </source>
</reference>
<evidence type="ECO:0000313" key="2">
    <source>
        <dbReference type="EMBL" id="ADI02635.1"/>
    </source>
</evidence>